<comment type="subcellular location">
    <subcellularLocation>
        <location evidence="1 8">Cell membrane</location>
        <topology evidence="1 8">Multi-pass membrane protein</topology>
    </subcellularLocation>
</comment>
<evidence type="ECO:0000313" key="9">
    <source>
        <dbReference type="EMBL" id="QNL44980.1"/>
    </source>
</evidence>
<dbReference type="PANTHER" id="PTHR30330">
    <property type="entry name" value="AGSS FAMILY TRANSPORTER, SODIUM-ALANINE"/>
    <property type="match status" value="1"/>
</dbReference>
<keyword evidence="7 8" id="KW-0472">Membrane</keyword>
<protein>
    <submittedName>
        <fullName evidence="9">Alanine:cation symporter family protein</fullName>
    </submittedName>
</protein>
<evidence type="ECO:0000256" key="2">
    <source>
        <dbReference type="ARBA" id="ARBA00009261"/>
    </source>
</evidence>
<evidence type="ECO:0000256" key="7">
    <source>
        <dbReference type="ARBA" id="ARBA00023136"/>
    </source>
</evidence>
<evidence type="ECO:0000256" key="6">
    <source>
        <dbReference type="ARBA" id="ARBA00022989"/>
    </source>
</evidence>
<feature type="transmembrane region" description="Helical" evidence="8">
    <location>
        <begin position="28"/>
        <end position="48"/>
    </location>
</feature>
<dbReference type="EMBL" id="CP060490">
    <property type="protein sequence ID" value="QNL44980.1"/>
    <property type="molecule type" value="Genomic_DNA"/>
</dbReference>
<dbReference type="GO" id="GO:0005283">
    <property type="term" value="F:amino acid:sodium symporter activity"/>
    <property type="evidence" value="ECO:0007669"/>
    <property type="project" value="InterPro"/>
</dbReference>
<feature type="transmembrane region" description="Helical" evidence="8">
    <location>
        <begin position="231"/>
        <end position="249"/>
    </location>
</feature>
<keyword evidence="10" id="KW-1185">Reference proteome</keyword>
<comment type="similarity">
    <text evidence="2 8">Belongs to the alanine or glycine:cation symporter (AGCS) (TC 2.A.25) family.</text>
</comment>
<evidence type="ECO:0000256" key="1">
    <source>
        <dbReference type="ARBA" id="ARBA00004651"/>
    </source>
</evidence>
<dbReference type="Pfam" id="PF01235">
    <property type="entry name" value="Na_Ala_symp"/>
    <property type="match status" value="1"/>
</dbReference>
<dbReference type="NCBIfam" id="TIGR00835">
    <property type="entry name" value="agcS"/>
    <property type="match status" value="1"/>
</dbReference>
<evidence type="ECO:0000256" key="5">
    <source>
        <dbReference type="ARBA" id="ARBA00022692"/>
    </source>
</evidence>
<feature type="transmembrane region" description="Helical" evidence="8">
    <location>
        <begin position="409"/>
        <end position="426"/>
    </location>
</feature>
<dbReference type="AlphaFoldDB" id="A0A7G9B5Z9"/>
<dbReference type="PANTHER" id="PTHR30330:SF1">
    <property type="entry name" value="AMINO-ACID CARRIER PROTEIN ALST"/>
    <property type="match status" value="1"/>
</dbReference>
<feature type="transmembrane region" description="Helical" evidence="8">
    <location>
        <begin position="200"/>
        <end position="219"/>
    </location>
</feature>
<gene>
    <name evidence="9" type="ORF">H8790_02765</name>
</gene>
<feature type="transmembrane region" description="Helical" evidence="8">
    <location>
        <begin position="96"/>
        <end position="116"/>
    </location>
</feature>
<evidence type="ECO:0000256" key="4">
    <source>
        <dbReference type="ARBA" id="ARBA00022475"/>
    </source>
</evidence>
<keyword evidence="8" id="KW-0769">Symport</keyword>
<dbReference type="PRINTS" id="PR00175">
    <property type="entry name" value="NAALASMPORT"/>
</dbReference>
<keyword evidence="4 8" id="KW-1003">Cell membrane</keyword>
<organism evidence="9 10">
    <name type="scientific">Oscillibacter hominis</name>
    <dbReference type="NCBI Taxonomy" id="2763056"/>
    <lineage>
        <taxon>Bacteria</taxon>
        <taxon>Bacillati</taxon>
        <taxon>Bacillota</taxon>
        <taxon>Clostridia</taxon>
        <taxon>Eubacteriales</taxon>
        <taxon>Oscillospiraceae</taxon>
        <taxon>Oscillibacter</taxon>
    </lineage>
</organism>
<keyword evidence="3 8" id="KW-0813">Transport</keyword>
<accession>A0A7G9B5Z9</accession>
<keyword evidence="5 8" id="KW-0812">Transmembrane</keyword>
<evidence type="ECO:0000256" key="8">
    <source>
        <dbReference type="RuleBase" id="RU363064"/>
    </source>
</evidence>
<evidence type="ECO:0000313" key="10">
    <source>
        <dbReference type="Proteomes" id="UP000515960"/>
    </source>
</evidence>
<proteinExistence type="inferred from homology"/>
<feature type="transmembrane region" description="Helical" evidence="8">
    <location>
        <begin position="319"/>
        <end position="340"/>
    </location>
</feature>
<dbReference type="InterPro" id="IPR001463">
    <property type="entry name" value="Na/Ala_symport"/>
</dbReference>
<feature type="transmembrane region" description="Helical" evidence="8">
    <location>
        <begin position="432"/>
        <end position="449"/>
    </location>
</feature>
<reference evidence="9 10" key="1">
    <citation type="submission" date="2020-08" db="EMBL/GenBank/DDBJ databases">
        <authorList>
            <person name="Liu C."/>
            <person name="Sun Q."/>
        </authorList>
    </citation>
    <scope>NUCLEOTIDE SEQUENCE [LARGE SCALE GENOMIC DNA]</scope>
    <source>
        <strain evidence="9 10">NSJ-62</strain>
    </source>
</reference>
<dbReference type="RefSeq" id="WP_187333499.1">
    <property type="nucleotide sequence ID" value="NZ_CP060490.1"/>
</dbReference>
<dbReference type="GO" id="GO:0005886">
    <property type="term" value="C:plasma membrane"/>
    <property type="evidence" value="ECO:0007669"/>
    <property type="project" value="UniProtKB-SubCell"/>
</dbReference>
<keyword evidence="6 8" id="KW-1133">Transmembrane helix</keyword>
<dbReference type="Proteomes" id="UP000515960">
    <property type="component" value="Chromosome"/>
</dbReference>
<feature type="transmembrane region" description="Helical" evidence="8">
    <location>
        <begin position="360"/>
        <end position="388"/>
    </location>
</feature>
<name>A0A7G9B5Z9_9FIRM</name>
<dbReference type="KEGG" id="ohi:H8790_02765"/>
<sequence length="464" mass="49892">MEPIIRLISTVYQYLWGDLFSIPLPGGGSVGISLLVLLLIPTGIYFTFRTRFLPIRLFPEMLRIAVERRTGDSRHGISGLQTLIVSTATRVGMGNLVGVVAAISAGGAGAVFWMWISALLGSSTAFIEATLAQLYKQKDPLYGGFRGGPAYYIHRFAEENGKTRRYSVVAVLFAISGLICWCGISQVISNSVSSAFENAFQIPPLYTTVVLVALAAVIVLRKNATVKVLDVLVPIMAGCYFVLTLFLLVKNAAVLPSVFQRIFSEAFGLRQAAAGGFGAVLMNGVKRGLFSNEAGSGSAPCAAAAADVSHPAKSGLLQALGVFIDTIVICSCTALIMLVTPEANVSGMEGMDLLQASMQYHLGRFGVVFIAVVLWLFSFSTFIGILFYARSNVAYLFGDNWVSQTAYKVLALGMLFIGGLATYTFVWDLGDVGIGLMTIFNIAVILPMSKQALGSLREYEQLRK</sequence>
<dbReference type="PROSITE" id="PS00873">
    <property type="entry name" value="NA_ALANINE_SYMP"/>
    <property type="match status" value="1"/>
</dbReference>
<feature type="transmembrane region" description="Helical" evidence="8">
    <location>
        <begin position="166"/>
        <end position="188"/>
    </location>
</feature>
<evidence type="ECO:0000256" key="3">
    <source>
        <dbReference type="ARBA" id="ARBA00022448"/>
    </source>
</evidence>